<gene>
    <name evidence="2" type="ORF">IPH26_18010</name>
</gene>
<name>A0A9D7E5X6_9PROT</name>
<dbReference type="Proteomes" id="UP000807785">
    <property type="component" value="Unassembled WGS sequence"/>
</dbReference>
<evidence type="ECO:0000313" key="3">
    <source>
        <dbReference type="Proteomes" id="UP000807785"/>
    </source>
</evidence>
<evidence type="ECO:0000313" key="2">
    <source>
        <dbReference type="EMBL" id="MBK6974744.1"/>
    </source>
</evidence>
<proteinExistence type="predicted"/>
<dbReference type="EMBL" id="JADJEV010000004">
    <property type="protein sequence ID" value="MBK6974744.1"/>
    <property type="molecule type" value="Genomic_DNA"/>
</dbReference>
<feature type="compositionally biased region" description="Basic and acidic residues" evidence="1">
    <location>
        <begin position="79"/>
        <end position="97"/>
    </location>
</feature>
<sequence>MSEGDEELVIYYRLRRDEFPQLFANLAAIPKGYARAARLKTLITQGFSAEQKIAEPSDESAIGTPCQPQLGRSFMDDLLDGKTEEGKRLDSTSDGGR</sequence>
<evidence type="ECO:0000256" key="1">
    <source>
        <dbReference type="SAM" id="MobiDB-lite"/>
    </source>
</evidence>
<protein>
    <submittedName>
        <fullName evidence="2">Uncharacterized protein</fullName>
    </submittedName>
</protein>
<comment type="caution">
    <text evidence="2">The sequence shown here is derived from an EMBL/GenBank/DDBJ whole genome shotgun (WGS) entry which is preliminary data.</text>
</comment>
<feature type="region of interest" description="Disordered" evidence="1">
    <location>
        <begin position="53"/>
        <end position="97"/>
    </location>
</feature>
<reference evidence="2" key="1">
    <citation type="submission" date="2020-10" db="EMBL/GenBank/DDBJ databases">
        <title>Connecting structure to function with the recovery of over 1000 high-quality activated sludge metagenome-assembled genomes encoding full-length rRNA genes using long-read sequencing.</title>
        <authorList>
            <person name="Singleton C.M."/>
            <person name="Petriglieri F."/>
            <person name="Kristensen J.M."/>
            <person name="Kirkegaard R.H."/>
            <person name="Michaelsen T.Y."/>
            <person name="Andersen M.H."/>
            <person name="Karst S.M."/>
            <person name="Dueholm M.S."/>
            <person name="Nielsen P.H."/>
            <person name="Albertsen M."/>
        </authorList>
    </citation>
    <scope>NUCLEOTIDE SEQUENCE</scope>
    <source>
        <strain evidence="2">Bjer_18-Q3-R1-45_BAT3C.347</strain>
    </source>
</reference>
<organism evidence="2 3">
    <name type="scientific">Candidatus Methylophosphatis roskildensis</name>
    <dbReference type="NCBI Taxonomy" id="2899263"/>
    <lineage>
        <taxon>Bacteria</taxon>
        <taxon>Pseudomonadati</taxon>
        <taxon>Pseudomonadota</taxon>
        <taxon>Betaproteobacteria</taxon>
        <taxon>Nitrosomonadales</taxon>
        <taxon>Sterolibacteriaceae</taxon>
        <taxon>Candidatus Methylophosphatis</taxon>
    </lineage>
</organism>
<dbReference type="AlphaFoldDB" id="A0A9D7E5X6"/>
<accession>A0A9D7E5X6</accession>